<sequence length="547" mass="56401">MSTEKFSQFTAGGALLPTDEVVGLRAGANYKFNAPTGQLLAVNNLSDVSNPAASLTNIGGQPIQLEGVGDPNGVQAGILGQDYWDQSSSYIWSCFIAGPAGTAGWRQKVVAVPNLSTTGLNVNVGLASPPAAGQVLTAISSRAATWQTPSATGDLLAANNLSDVQSVSTSRLNLSVPKVSSGSGNPNVSVAGEVNDEYFDESTTPSTFWRCITAGAPGVWEIPETNALNITSANFGEINFQSNATPTTFSAISTPTKIIGTYNAGELQNFTHSAGRLTCTALVSNIYDIKVATTGSLSFASDSVTIFIAVNGSVIPQSAQSVNLDGISPSFKSISLQKLVTLGTGDYVEIWVQNNTSTNSITHQDISLIVGSPGAVGSPTVPAPSFTGFTQTATSSVSNATVGVLNSFGVGSFTIPANSLSVGDILFLKLAGTATRDISSSTIRIALNANNTYFLFDTGLVTNLSPGNFTLEAFMTVRAVGGPGVASIQTVLQTLNVGSAVPSASFLLNDSTSFSTLVNTNLSLNVYWVSALPGNSCSAQILTLKKL</sequence>
<gene>
    <name evidence="2" type="ORF">UFOVP1089_3</name>
    <name evidence="3" type="ORF">UFOVP1443_22</name>
    <name evidence="1" type="ORF">UFOVP459_6</name>
</gene>
<name>A0A6J5SE92_9CAUD</name>
<dbReference type="EMBL" id="LR797389">
    <property type="protein sequence ID" value="CAB4212532.1"/>
    <property type="molecule type" value="Genomic_DNA"/>
</dbReference>
<evidence type="ECO:0000313" key="3">
    <source>
        <dbReference type="EMBL" id="CAB4212532.1"/>
    </source>
</evidence>
<protein>
    <submittedName>
        <fullName evidence="3">Uncharacterized protein</fullName>
    </submittedName>
</protein>
<proteinExistence type="predicted"/>
<dbReference type="EMBL" id="LR797029">
    <property type="protein sequence ID" value="CAB4182448.1"/>
    <property type="molecule type" value="Genomic_DNA"/>
</dbReference>
<organism evidence="3">
    <name type="scientific">uncultured Caudovirales phage</name>
    <dbReference type="NCBI Taxonomy" id="2100421"/>
    <lineage>
        <taxon>Viruses</taxon>
        <taxon>Duplodnaviria</taxon>
        <taxon>Heunggongvirae</taxon>
        <taxon>Uroviricota</taxon>
        <taxon>Caudoviricetes</taxon>
        <taxon>Peduoviridae</taxon>
        <taxon>Maltschvirus</taxon>
        <taxon>Maltschvirus maltsch</taxon>
    </lineage>
</organism>
<evidence type="ECO:0000313" key="2">
    <source>
        <dbReference type="EMBL" id="CAB4182448.1"/>
    </source>
</evidence>
<accession>A0A6J5SE92</accession>
<dbReference type="EMBL" id="LR796424">
    <property type="protein sequence ID" value="CAB4143981.1"/>
    <property type="molecule type" value="Genomic_DNA"/>
</dbReference>
<evidence type="ECO:0000313" key="1">
    <source>
        <dbReference type="EMBL" id="CAB4143981.1"/>
    </source>
</evidence>
<reference evidence="3" key="1">
    <citation type="submission" date="2020-05" db="EMBL/GenBank/DDBJ databases">
        <authorList>
            <person name="Chiriac C."/>
            <person name="Salcher M."/>
            <person name="Ghai R."/>
            <person name="Kavagutti S V."/>
        </authorList>
    </citation>
    <scope>NUCLEOTIDE SEQUENCE</scope>
</reference>